<reference evidence="4" key="2">
    <citation type="submission" date="2004-10" db="EMBL/GenBank/DDBJ databases">
        <title>Chromosome-wide comparison between domesticated rice subspecies indica and japonica.</title>
        <authorList>
            <person name="Han B."/>
        </authorList>
    </citation>
    <scope>NUCLEOTIDE SEQUENCE</scope>
</reference>
<keyword evidence="1" id="KW-0862">Zinc</keyword>
<gene>
    <name evidence="4" type="primary">OSIGBa0145B03.3</name>
</gene>
<dbReference type="InterPro" id="IPR044824">
    <property type="entry name" value="MAIN-like"/>
</dbReference>
<dbReference type="Pfam" id="PF10551">
    <property type="entry name" value="MULE"/>
    <property type="match status" value="1"/>
</dbReference>
<dbReference type="InterPro" id="IPR004332">
    <property type="entry name" value="Transposase_MuDR"/>
</dbReference>
<dbReference type="Pfam" id="PF03108">
    <property type="entry name" value="DBD_Tnp_Mut"/>
    <property type="match status" value="1"/>
</dbReference>
<name>Q01MA0_ORYSA</name>
<proteinExistence type="predicted"/>
<reference evidence="4" key="1">
    <citation type="journal article" date="2002" name="Nature">
        <title>Sequence and analysis of rice chromosome 4.</title>
        <authorList>
            <person name="Feng Q."/>
            <person name="Zhang Y."/>
            <person name="Hao P."/>
            <person name="Wang S."/>
            <person name="Fu G."/>
            <person name="Huang Y."/>
            <person name="Li Y."/>
            <person name="Zhu J."/>
            <person name="Liu Y."/>
            <person name="Hu X."/>
            <person name="Jia P."/>
            <person name="Zhang Y."/>
            <person name="Zhao Q."/>
            <person name="Ying K."/>
            <person name="Yu S."/>
            <person name="Tang Y."/>
            <person name="Weng Q."/>
            <person name="Zhang L."/>
            <person name="Lu Y."/>
            <person name="Mu J."/>
            <person name="Lu Y."/>
            <person name="Zhang L.S."/>
            <person name="Yu Z."/>
            <person name="Fan D."/>
            <person name="Liu X."/>
            <person name="Lu T."/>
            <person name="Li C."/>
            <person name="Wu Y."/>
            <person name="Sun T."/>
            <person name="Lei H."/>
            <person name="Li T."/>
            <person name="Hu H."/>
            <person name="Guan J."/>
            <person name="Wu M."/>
            <person name="Zhang R."/>
            <person name="Zhou B."/>
            <person name="Chen Z."/>
            <person name="Chen L."/>
            <person name="Jin Z."/>
            <person name="Wang R."/>
            <person name="Yin H."/>
            <person name="Cai Z."/>
            <person name="Ren S."/>
            <person name="Lv G."/>
            <person name="Gu W."/>
            <person name="Zhu G."/>
            <person name="Tu Y."/>
            <person name="Jia J."/>
            <person name="Zhang Y."/>
            <person name="Chen J."/>
            <person name="Kang H."/>
            <person name="Chen X."/>
            <person name="Shao C."/>
            <person name="Sun Y."/>
            <person name="Hu Q."/>
            <person name="Zhang X."/>
            <person name="Zhang W."/>
            <person name="Wang L."/>
            <person name="Ding C."/>
            <person name="Sheng H."/>
            <person name="Gu J."/>
            <person name="Chen S."/>
            <person name="Ni L."/>
            <person name="Zhu F."/>
            <person name="Chen W."/>
            <person name="Lan L."/>
            <person name="Lai Y."/>
            <person name="Cheng Z."/>
            <person name="Gu M."/>
            <person name="Jiang J."/>
            <person name="Li J."/>
            <person name="Hong G."/>
            <person name="Xue Y."/>
            <person name="Han B."/>
        </authorList>
    </citation>
    <scope>NUCLEOTIDE SEQUENCE</scope>
</reference>
<dbReference type="PROSITE" id="PS50966">
    <property type="entry name" value="ZF_SWIM"/>
    <property type="match status" value="1"/>
</dbReference>
<evidence type="ECO:0000256" key="1">
    <source>
        <dbReference type="PROSITE-ProRule" id="PRU00325"/>
    </source>
</evidence>
<dbReference type="Pfam" id="PF10536">
    <property type="entry name" value="PMD"/>
    <property type="match status" value="2"/>
</dbReference>
<dbReference type="GO" id="GO:0010073">
    <property type="term" value="P:meristem maintenance"/>
    <property type="evidence" value="ECO:0007669"/>
    <property type="project" value="InterPro"/>
</dbReference>
<dbReference type="PANTHER" id="PTHR46033">
    <property type="entry name" value="PROTEIN MAIN-LIKE 2"/>
    <property type="match status" value="1"/>
</dbReference>
<sequence>MSGDMPIRLYYGDAPIQICDSGVDLTVYAFHDTSLNAPEHMGLNDVLGWLYNMFGVDPVHDKFVINAVWPVRGQHGWQWRVVEVASTGSWRKFVSKVREKGYSLAIVVQKTKCVDRSGESSHAVVEEAPLEGGQAENVWRTEQGRGEEVVEGNTQGEVIVRGTNREANDSDDEEPDSPMRVDAAEENEAVVDQMEVENEEYIALVVEGEDTTLWDNETYIPDNWTTISMSRMKVNDGLDAHWCYDSKQVKVGQMFHDKGHLQDAVKRWAFVQKREFRVKVSNRTTYDVKCIQGGCPWRVHGYKPQHDTLWVVSRVEQHMCLLENTRLVHRNLTAAFVAQMVYSKVVRKTSLSPFTIMHDVEKEYGYEISYDKAWRAKQKALEMRFGTYEDSYHNLPTLLEVMQARNPGTHIAILDEVNEYGENVLRRAFWSFGCMIEAFKNCIPLLCVDGTFMTGKYRGTILTAIGVDADSHVVPVAFAFVESENTSSWLWYGVMTTNLAEVYNWVMKNTRPLPLVAILEGITRGTQKYLCKRYSMASLNLSKPSVKYSPAITQYMDEKSKKGGIHRVWPAGNRELLFEIRLRDKSGVGIGTTDITLECTLWPEYHACKCNCNKPYLLHRPCSHVLAASAKGGVDGNIFVSPYFRKESWEATWRGELRGWRAVCDFTRPPPGQANWVPDSNLLVDTKGRRQSRRIKNLMDEAEVKDRSRRMADQNDGQLIDKEIDRNHRSRRLSTGTFCNVLKMRGPDQYWRIDPRWVPRLKAAGLLTFARLVEPSRARSERIHIDAALLSALVDRWRPETHTFHLTVGEMVPTLQDVSYLLGLPIAGPAVGPTMEEWIVQRHLVAYLLWLFGWVMFTGTHADSVDKHFIHFAEQIAELPIAEIPQYSWGSAVLAATYAGLCDACVRNSKQSSLPGCPLLLMLWAHERFDIGRPQLDSYANYGLREMYRSGVDDIDDRPTMGSLWTHREPQWVSGTTRRVYTQFVADFDQLTPDRVRWTPYTQHDVNDRAPHGLADLCTRDMQLWRTTCHLVLDVHVEPHNVHRVLKQLGMYQDFPPRDGRPLADSLHRYSRKGLGLSYELVIVTTVQPTAEFVEHVHVESDTLLQRLEARPPVVRSDDVASVLRNFRARAAALLRRVSCRSAADVVQTSGRRPSPTTTPTFQRGSEWSILFTSRVRSGPHISRSSFLSAHPSTGVHQGVIRIRGTHVEHGTTTSADDEYGSASTHHGVPAYSPRTAFIEDFFSTDPPQGEVGMDYWHAAPQVTQPTQETEAGQGPDVTPQQAARDRHPPDNLTYPTEQIRRRKKGGPSKRAKGTDRP</sequence>
<accession>Q01MA0</accession>
<evidence type="ECO:0000313" key="4">
    <source>
        <dbReference type="EMBL" id="CAH66115.1"/>
    </source>
</evidence>
<keyword evidence="1" id="KW-0863">Zinc-finger</keyword>
<dbReference type="GO" id="GO:0008270">
    <property type="term" value="F:zinc ion binding"/>
    <property type="evidence" value="ECO:0007669"/>
    <property type="project" value="UniProtKB-KW"/>
</dbReference>
<feature type="domain" description="SWIM-type" evidence="3">
    <location>
        <begin position="595"/>
        <end position="633"/>
    </location>
</feature>
<organism evidence="4">
    <name type="scientific">Oryza sativa</name>
    <name type="common">Rice</name>
    <dbReference type="NCBI Taxonomy" id="4530"/>
    <lineage>
        <taxon>Eukaryota</taxon>
        <taxon>Viridiplantae</taxon>
        <taxon>Streptophyta</taxon>
        <taxon>Embryophyta</taxon>
        <taxon>Tracheophyta</taxon>
        <taxon>Spermatophyta</taxon>
        <taxon>Magnoliopsida</taxon>
        <taxon>Liliopsida</taxon>
        <taxon>Poales</taxon>
        <taxon>Poaceae</taxon>
        <taxon>BOP clade</taxon>
        <taxon>Oryzoideae</taxon>
        <taxon>Oryzeae</taxon>
        <taxon>Oryzinae</taxon>
        <taxon>Oryza</taxon>
    </lineage>
</organism>
<dbReference type="PANTHER" id="PTHR46033:SF78">
    <property type="entry name" value="OS06G0232700 PROTEIN"/>
    <property type="match status" value="1"/>
</dbReference>
<dbReference type="InterPro" id="IPR019557">
    <property type="entry name" value="AminoTfrase-like_pln_mobile"/>
</dbReference>
<dbReference type="InterPro" id="IPR018289">
    <property type="entry name" value="MULE_transposase_dom"/>
</dbReference>
<dbReference type="InterPro" id="IPR007527">
    <property type="entry name" value="Znf_SWIM"/>
</dbReference>
<evidence type="ECO:0000256" key="2">
    <source>
        <dbReference type="SAM" id="MobiDB-lite"/>
    </source>
</evidence>
<protein>
    <submittedName>
        <fullName evidence="4">OSIGBa0145B03.3 protein</fullName>
    </submittedName>
</protein>
<keyword evidence="1" id="KW-0479">Metal-binding</keyword>
<dbReference type="EMBL" id="CR855055">
    <property type="protein sequence ID" value="CAH66115.1"/>
    <property type="molecule type" value="Genomic_DNA"/>
</dbReference>
<feature type="region of interest" description="Disordered" evidence="2">
    <location>
        <begin position="1264"/>
        <end position="1318"/>
    </location>
</feature>
<evidence type="ECO:0000259" key="3">
    <source>
        <dbReference type="PROSITE" id="PS50966"/>
    </source>
</evidence>
<feature type="compositionally biased region" description="Basic residues" evidence="2">
    <location>
        <begin position="1301"/>
        <end position="1312"/>
    </location>
</feature>